<dbReference type="GO" id="GO:0031507">
    <property type="term" value="P:heterochromatin formation"/>
    <property type="evidence" value="ECO:0007669"/>
    <property type="project" value="TreeGrafter"/>
</dbReference>
<dbReference type="CDD" id="cd00167">
    <property type="entry name" value="SANT"/>
    <property type="match status" value="1"/>
</dbReference>
<evidence type="ECO:0000256" key="3">
    <source>
        <dbReference type="ARBA" id="ARBA00022679"/>
    </source>
</evidence>
<sequence length="626" mass="71251">GQLAAKKWYEALDGEEGFKGEPLVRKVYNDLLARLQKKNNKEVNSAWTDNLPNARAAVVENNSAEVYIDENKTSRSQWTIPAFRDSKFLNNMPSVNGSDAGSKFNKELLQMYQGKVHSEHECDDASVIDPVKQLRLYYRSVRDADELEFATHEPSKKVLKAAMSVINEDMTTKDLKERYFRLAKRRCPAAYRRGTLDCASNIDKSKSEVEQRQKQMDSYGALFCRQCFKYGCIIHKAANNREDVEIYHNQARIWRTDRTREYQMQIPCSFEDCCSKEEHVSCASNTKTEEEVKLIVDAWTPTDQTLFNCFYESYKNYCMVAHLMGTKTCKEVKEYHCIQPGKTDNETGVELSATGLSLEQNDAIEPMSTSNTSTEKCTETASDHSDTESEVETDDAPDLCSFVPCVHNEETCGESCSCLKKGIRCEASCACFRNCKNRFTGCRCYKTCNTKMCPCFVACRECDPDLCKNCGSDKEKPEDVTCKNVSIQRGIHKNIKVAKSNIKGWGAFSDGPIKKGEFIIEYIGEFISHDEAEKRGHLYDKIRHTFLFDLNDEYTLDAARIGNKARFINSSGRPNCQVVKMNVRGEVKVAVRALKNIAADEELLFDYQAAVHRQRKRKRKSVSEAE</sequence>
<evidence type="ECO:0000259" key="9">
    <source>
        <dbReference type="PROSITE" id="PS50280"/>
    </source>
</evidence>
<dbReference type="InterPro" id="IPR045318">
    <property type="entry name" value="EZH1/2-like"/>
</dbReference>
<dbReference type="InterPro" id="IPR048358">
    <property type="entry name" value="EZH1/2_MCSS"/>
</dbReference>
<dbReference type="Pfam" id="PF18264">
    <property type="entry name" value="preSET_CXC"/>
    <property type="match status" value="1"/>
</dbReference>
<keyword evidence="2 11" id="KW-0489">Methyltransferase</keyword>
<dbReference type="Pfam" id="PF21358">
    <property type="entry name" value="Ezh2_MCSS"/>
    <property type="match status" value="1"/>
</dbReference>
<protein>
    <recommendedName>
        <fullName evidence="1">[histone H3]-lysine(27) N-trimethyltransferase</fullName>
        <ecNumber evidence="1">2.1.1.356</ecNumber>
    </recommendedName>
</protein>
<feature type="region of interest" description="Disordered" evidence="8">
    <location>
        <begin position="363"/>
        <end position="390"/>
    </location>
</feature>
<dbReference type="InterPro" id="IPR033467">
    <property type="entry name" value="Tesmin/TSO1-like_CXC"/>
</dbReference>
<feature type="non-terminal residue" evidence="11">
    <location>
        <position position="1"/>
    </location>
</feature>
<dbReference type="EMBL" id="LJIJ01000115">
    <property type="protein sequence ID" value="ODN02335.1"/>
    <property type="molecule type" value="Genomic_DNA"/>
</dbReference>
<dbReference type="SMART" id="SM00317">
    <property type="entry name" value="SET"/>
    <property type="match status" value="1"/>
</dbReference>
<dbReference type="SMART" id="SM01114">
    <property type="entry name" value="CXC"/>
    <property type="match status" value="1"/>
</dbReference>
<evidence type="ECO:0000256" key="8">
    <source>
        <dbReference type="SAM" id="MobiDB-lite"/>
    </source>
</evidence>
<dbReference type="GO" id="GO:0140951">
    <property type="term" value="F:histone H3K27 trimethyltransferase activity"/>
    <property type="evidence" value="ECO:0007669"/>
    <property type="project" value="UniProtKB-EC"/>
</dbReference>
<evidence type="ECO:0000256" key="4">
    <source>
        <dbReference type="ARBA" id="ARBA00022691"/>
    </source>
</evidence>
<dbReference type="AlphaFoldDB" id="A0A1D2NB89"/>
<evidence type="ECO:0000256" key="5">
    <source>
        <dbReference type="ARBA" id="ARBA00023015"/>
    </source>
</evidence>
<dbReference type="PROSITE" id="PS51633">
    <property type="entry name" value="CXC"/>
    <property type="match status" value="1"/>
</dbReference>
<evidence type="ECO:0000256" key="6">
    <source>
        <dbReference type="ARBA" id="ARBA00023163"/>
    </source>
</evidence>
<dbReference type="InterPro" id="IPR026489">
    <property type="entry name" value="CXC_dom"/>
</dbReference>
<dbReference type="PANTHER" id="PTHR45747:SF4">
    <property type="entry name" value="HISTONE-LYSINE N-METHYLTRANSFERASE E(Z)"/>
    <property type="match status" value="1"/>
</dbReference>
<evidence type="ECO:0000256" key="7">
    <source>
        <dbReference type="ARBA" id="ARBA00048568"/>
    </source>
</evidence>
<keyword evidence="5" id="KW-0805">Transcription regulation</keyword>
<organism evidence="11 12">
    <name type="scientific">Orchesella cincta</name>
    <name type="common">Springtail</name>
    <name type="synonym">Podura cincta</name>
    <dbReference type="NCBI Taxonomy" id="48709"/>
    <lineage>
        <taxon>Eukaryota</taxon>
        <taxon>Metazoa</taxon>
        <taxon>Ecdysozoa</taxon>
        <taxon>Arthropoda</taxon>
        <taxon>Hexapoda</taxon>
        <taxon>Collembola</taxon>
        <taxon>Entomobryomorpha</taxon>
        <taxon>Entomobryoidea</taxon>
        <taxon>Orchesellidae</taxon>
        <taxon>Orchesellinae</taxon>
        <taxon>Orchesella</taxon>
    </lineage>
</organism>
<dbReference type="OMA" id="IRCEASC"/>
<dbReference type="InterPro" id="IPR046341">
    <property type="entry name" value="SET_dom_sf"/>
</dbReference>
<dbReference type="Proteomes" id="UP000094527">
    <property type="component" value="Unassembled WGS sequence"/>
</dbReference>
<accession>A0A1D2NB89</accession>
<dbReference type="GO" id="GO:0032259">
    <property type="term" value="P:methylation"/>
    <property type="evidence" value="ECO:0007669"/>
    <property type="project" value="UniProtKB-KW"/>
</dbReference>
<name>A0A1D2NB89_ORCCI</name>
<feature type="domain" description="CXC" evidence="10">
    <location>
        <begin position="377"/>
        <end position="486"/>
    </location>
</feature>
<dbReference type="GO" id="GO:0003682">
    <property type="term" value="F:chromatin binding"/>
    <property type="evidence" value="ECO:0007669"/>
    <property type="project" value="TreeGrafter"/>
</dbReference>
<dbReference type="OrthoDB" id="6141102at2759"/>
<dbReference type="PROSITE" id="PS50280">
    <property type="entry name" value="SET"/>
    <property type="match status" value="1"/>
</dbReference>
<evidence type="ECO:0000256" key="1">
    <source>
        <dbReference type="ARBA" id="ARBA00012186"/>
    </source>
</evidence>
<feature type="domain" description="SET" evidence="9">
    <location>
        <begin position="493"/>
        <end position="608"/>
    </location>
</feature>
<keyword evidence="6" id="KW-0804">Transcription</keyword>
<feature type="compositionally biased region" description="Basic and acidic residues" evidence="8">
    <location>
        <begin position="376"/>
        <end position="387"/>
    </location>
</feature>
<dbReference type="InterPro" id="IPR001214">
    <property type="entry name" value="SET_dom"/>
</dbReference>
<keyword evidence="4" id="KW-0949">S-adenosyl-L-methionine</keyword>
<gene>
    <name evidence="11" type="ORF">Ocin01_04332</name>
</gene>
<dbReference type="SUPFAM" id="SSF82199">
    <property type="entry name" value="SET domain"/>
    <property type="match status" value="1"/>
</dbReference>
<evidence type="ECO:0000256" key="2">
    <source>
        <dbReference type="ARBA" id="ARBA00022603"/>
    </source>
</evidence>
<dbReference type="GO" id="GO:0035098">
    <property type="term" value="C:ESC/E(Z) complex"/>
    <property type="evidence" value="ECO:0007669"/>
    <property type="project" value="TreeGrafter"/>
</dbReference>
<evidence type="ECO:0000313" key="11">
    <source>
        <dbReference type="EMBL" id="ODN02335.1"/>
    </source>
</evidence>
<dbReference type="Pfam" id="PF00856">
    <property type="entry name" value="SET"/>
    <property type="match status" value="1"/>
</dbReference>
<comment type="catalytic activity">
    <reaction evidence="7">
        <text>L-lysyl(27)-[histone H3] + 3 S-adenosyl-L-methionine = N(6),N(6),N(6)-trimethyl-L-lysyl(27)-[histone H3] + 3 S-adenosyl-L-homocysteine + 3 H(+)</text>
        <dbReference type="Rhea" id="RHEA:60292"/>
        <dbReference type="Rhea" id="RHEA-COMP:15535"/>
        <dbReference type="Rhea" id="RHEA-COMP:15548"/>
        <dbReference type="ChEBI" id="CHEBI:15378"/>
        <dbReference type="ChEBI" id="CHEBI:29969"/>
        <dbReference type="ChEBI" id="CHEBI:57856"/>
        <dbReference type="ChEBI" id="CHEBI:59789"/>
        <dbReference type="ChEBI" id="CHEBI:61961"/>
        <dbReference type="EC" id="2.1.1.356"/>
    </reaction>
</comment>
<dbReference type="Gene3D" id="2.170.270.10">
    <property type="entry name" value="SET domain"/>
    <property type="match status" value="1"/>
</dbReference>
<dbReference type="InterPro" id="IPR041355">
    <property type="entry name" value="Pre-SET_CXC"/>
</dbReference>
<proteinExistence type="predicted"/>
<dbReference type="InterPro" id="IPR001005">
    <property type="entry name" value="SANT/Myb"/>
</dbReference>
<keyword evidence="12" id="KW-1185">Reference proteome</keyword>
<evidence type="ECO:0000313" key="12">
    <source>
        <dbReference type="Proteomes" id="UP000094527"/>
    </source>
</evidence>
<reference evidence="11 12" key="1">
    <citation type="journal article" date="2016" name="Genome Biol. Evol.">
        <title>Gene Family Evolution Reflects Adaptation to Soil Environmental Stressors in the Genome of the Collembolan Orchesella cincta.</title>
        <authorList>
            <person name="Faddeeva-Vakhrusheva A."/>
            <person name="Derks M.F."/>
            <person name="Anvar S.Y."/>
            <person name="Agamennone V."/>
            <person name="Suring W."/>
            <person name="Smit S."/>
            <person name="van Straalen N.M."/>
            <person name="Roelofs D."/>
        </authorList>
    </citation>
    <scope>NUCLEOTIDE SEQUENCE [LARGE SCALE GENOMIC DNA]</scope>
    <source>
        <tissue evidence="11">Mixed pool</tissue>
    </source>
</reference>
<evidence type="ECO:0000259" key="10">
    <source>
        <dbReference type="PROSITE" id="PS51633"/>
    </source>
</evidence>
<keyword evidence="3 11" id="KW-0808">Transferase</keyword>
<dbReference type="STRING" id="48709.A0A1D2NB89"/>
<dbReference type="PANTHER" id="PTHR45747">
    <property type="entry name" value="HISTONE-LYSINE N-METHYLTRANSFERASE E(Z)"/>
    <property type="match status" value="1"/>
</dbReference>
<comment type="caution">
    <text evidence="11">The sequence shown here is derived from an EMBL/GenBank/DDBJ whole genome shotgun (WGS) entry which is preliminary data.</text>
</comment>
<dbReference type="EC" id="2.1.1.356" evidence="1"/>